<reference evidence="3" key="1">
    <citation type="journal article" date="2015" name="Nat. Genet.">
        <title>The genome and transcriptome of the zoonotic hookworm Ancylostoma ceylanicum identify infection-specific gene families.</title>
        <authorList>
            <person name="Schwarz E.M."/>
            <person name="Hu Y."/>
            <person name="Antoshechkin I."/>
            <person name="Miller M.M."/>
            <person name="Sternberg P.W."/>
            <person name="Aroian R.V."/>
        </authorList>
    </citation>
    <scope>NUCLEOTIDE SEQUENCE</scope>
    <source>
        <strain evidence="3">HY135</strain>
    </source>
</reference>
<evidence type="ECO:0000313" key="3">
    <source>
        <dbReference type="Proteomes" id="UP000024635"/>
    </source>
</evidence>
<keyword evidence="3" id="KW-1185">Reference proteome</keyword>
<evidence type="ECO:0000313" key="2">
    <source>
        <dbReference type="EMBL" id="EYC27589.1"/>
    </source>
</evidence>
<comment type="subcellular location">
    <subcellularLocation>
        <location evidence="1">Nucleus</location>
    </subcellularLocation>
</comment>
<evidence type="ECO:0008006" key="4">
    <source>
        <dbReference type="Google" id="ProtNLM"/>
    </source>
</evidence>
<dbReference type="OrthoDB" id="5820972at2759"/>
<dbReference type="PANTHER" id="PTHR46068:SF1">
    <property type="entry name" value="TRANSPOSASE IS30-LIKE HTH DOMAIN-CONTAINING PROTEIN"/>
    <property type="match status" value="1"/>
</dbReference>
<accession>A0A016VJ32</accession>
<dbReference type="GO" id="GO:0003676">
    <property type="term" value="F:nucleic acid binding"/>
    <property type="evidence" value="ECO:0007669"/>
    <property type="project" value="InterPro"/>
</dbReference>
<dbReference type="AlphaFoldDB" id="A0A016VJ32"/>
<dbReference type="EMBL" id="JARK01001345">
    <property type="protein sequence ID" value="EYC27589.1"/>
    <property type="molecule type" value="Genomic_DNA"/>
</dbReference>
<proteinExistence type="predicted"/>
<protein>
    <recommendedName>
        <fullName evidence="4">Tc1-like transposase DDE domain-containing protein</fullName>
    </recommendedName>
</protein>
<gene>
    <name evidence="2" type="primary">Acey_s0009.g813</name>
    <name evidence="2" type="ORF">Y032_0009g813</name>
</gene>
<dbReference type="Proteomes" id="UP000024635">
    <property type="component" value="Unassembled WGS sequence"/>
</dbReference>
<dbReference type="Gene3D" id="3.30.420.10">
    <property type="entry name" value="Ribonuclease H-like superfamily/Ribonuclease H"/>
    <property type="match status" value="1"/>
</dbReference>
<name>A0A016VJ32_9BILA</name>
<organism evidence="2 3">
    <name type="scientific">Ancylostoma ceylanicum</name>
    <dbReference type="NCBI Taxonomy" id="53326"/>
    <lineage>
        <taxon>Eukaryota</taxon>
        <taxon>Metazoa</taxon>
        <taxon>Ecdysozoa</taxon>
        <taxon>Nematoda</taxon>
        <taxon>Chromadorea</taxon>
        <taxon>Rhabditida</taxon>
        <taxon>Rhabditina</taxon>
        <taxon>Rhabditomorpha</taxon>
        <taxon>Strongyloidea</taxon>
        <taxon>Ancylostomatidae</taxon>
        <taxon>Ancylostomatinae</taxon>
        <taxon>Ancylostoma</taxon>
    </lineage>
</organism>
<dbReference type="STRING" id="53326.A0A016VJ32"/>
<dbReference type="InterPro" id="IPR036388">
    <property type="entry name" value="WH-like_DNA-bd_sf"/>
</dbReference>
<evidence type="ECO:0000256" key="1">
    <source>
        <dbReference type="ARBA" id="ARBA00004123"/>
    </source>
</evidence>
<dbReference type="InterPro" id="IPR009057">
    <property type="entry name" value="Homeodomain-like_sf"/>
</dbReference>
<sequence>MEHNHSTIVALYRSGKKPLQIFKELKSVGVSQSQVYRTIKRYLETGSSKRRYGGGRRRTIRITANIGRLRKRLQRNPRQSSRKLPKGTGISRRTVMRIMKEDLGLRPFKLQKVQELSSTQKRNRLTRSRLLLRRAANGELENMVFSDEKIFTVEQDWNKQNDRLWLKGKNSVSSSQFEVTRKQGLPSIMVWAGITESGRTPLVFLEKGSKMNAELYRSLVLETHLKPWAEKQFGNARWIFQQDSAPCHTALSTQSWLRNNVPDFISPTQWPAGSPDLNSMDFSIWSILESEACSTPAPSVEVLKARLRKAWLKIPQNTSRAACQGFKRRLSLVIKACGGHFENSC</sequence>
<comment type="caution">
    <text evidence="2">The sequence shown here is derived from an EMBL/GenBank/DDBJ whole genome shotgun (WGS) entry which is preliminary data.</text>
</comment>
<dbReference type="PANTHER" id="PTHR46068">
    <property type="entry name" value="PROTEIN CBG27172"/>
    <property type="match status" value="1"/>
</dbReference>
<dbReference type="Gene3D" id="1.10.10.10">
    <property type="entry name" value="Winged helix-like DNA-binding domain superfamily/Winged helix DNA-binding domain"/>
    <property type="match status" value="1"/>
</dbReference>
<dbReference type="InterPro" id="IPR036397">
    <property type="entry name" value="RNaseH_sf"/>
</dbReference>
<dbReference type="SUPFAM" id="SSF46689">
    <property type="entry name" value="Homeodomain-like"/>
    <property type="match status" value="1"/>
</dbReference>
<dbReference type="GO" id="GO:0005634">
    <property type="term" value="C:nucleus"/>
    <property type="evidence" value="ECO:0007669"/>
    <property type="project" value="UniProtKB-SubCell"/>
</dbReference>